<dbReference type="Proteomes" id="UP000248790">
    <property type="component" value="Unassembled WGS sequence"/>
</dbReference>
<evidence type="ECO:0000256" key="1">
    <source>
        <dbReference type="SAM" id="SignalP"/>
    </source>
</evidence>
<dbReference type="OrthoDB" id="947434at2"/>
<dbReference type="InterPro" id="IPR025665">
    <property type="entry name" value="Beta-barrel_OMP_2"/>
</dbReference>
<organism evidence="3 4">
    <name type="scientific">Larkinella arboricola</name>
    <dbReference type="NCBI Taxonomy" id="643671"/>
    <lineage>
        <taxon>Bacteria</taxon>
        <taxon>Pseudomonadati</taxon>
        <taxon>Bacteroidota</taxon>
        <taxon>Cytophagia</taxon>
        <taxon>Cytophagales</taxon>
        <taxon>Spirosomataceae</taxon>
        <taxon>Larkinella</taxon>
    </lineage>
</organism>
<evidence type="ECO:0000313" key="4">
    <source>
        <dbReference type="Proteomes" id="UP000248790"/>
    </source>
</evidence>
<reference evidence="3 4" key="1">
    <citation type="submission" date="2018-06" db="EMBL/GenBank/DDBJ databases">
        <title>Genomic Encyclopedia of Archaeal and Bacterial Type Strains, Phase II (KMG-II): from individual species to whole genera.</title>
        <authorList>
            <person name="Goeker M."/>
        </authorList>
    </citation>
    <scope>NUCLEOTIDE SEQUENCE [LARGE SCALE GENOMIC DNA]</scope>
    <source>
        <strain evidence="3 4">DSM 21851</strain>
    </source>
</reference>
<dbReference type="EMBL" id="QLMC01000001">
    <property type="protein sequence ID" value="RAK02025.1"/>
    <property type="molecule type" value="Genomic_DNA"/>
</dbReference>
<proteinExistence type="predicted"/>
<dbReference type="AlphaFoldDB" id="A0A327X552"/>
<gene>
    <name evidence="3" type="ORF">LX87_00139</name>
</gene>
<keyword evidence="4" id="KW-1185">Reference proteome</keyword>
<feature type="chain" id="PRO_5016353603" evidence="1">
    <location>
        <begin position="23"/>
        <end position="230"/>
    </location>
</feature>
<protein>
    <submittedName>
        <fullName evidence="3">Outer membrane protein with beta-barrel domain</fullName>
    </submittedName>
</protein>
<name>A0A327X552_LARAB</name>
<keyword evidence="1" id="KW-0732">Signal</keyword>
<comment type="caution">
    <text evidence="3">The sequence shown here is derived from an EMBL/GenBank/DDBJ whole genome shotgun (WGS) entry which is preliminary data.</text>
</comment>
<evidence type="ECO:0000313" key="3">
    <source>
        <dbReference type="EMBL" id="RAK02025.1"/>
    </source>
</evidence>
<dbReference type="Pfam" id="PF13568">
    <property type="entry name" value="OMP_b-brl_2"/>
    <property type="match status" value="1"/>
</dbReference>
<feature type="signal peptide" evidence="1">
    <location>
        <begin position="1"/>
        <end position="22"/>
    </location>
</feature>
<evidence type="ECO:0000259" key="2">
    <source>
        <dbReference type="Pfam" id="PF13568"/>
    </source>
</evidence>
<feature type="domain" description="Outer membrane protein beta-barrel" evidence="2">
    <location>
        <begin position="18"/>
        <end position="201"/>
    </location>
</feature>
<accession>A0A327X552</accession>
<sequence>MKRFTLAGIAALAFLLIQTASAQVQVGFRAGANWGAVSKPEFLDNFSPTFRLSPGLTGAFFVEAPVSERVSIRPEISYIQKGFLIDEGFKLPLGGWDLPLGARVAYQTRYVELPVLAKINLNEGPVQFYMLAGGAAGYAVNGRIRTRTSGIFRSQPMDVDMNMGMLNYNRWDFSAIGGLGLSAEAGAGKFFVEARYEHGFSRQYDLPFIQLPIRNRGLSASIGYSFAIGQ</sequence>
<dbReference type="RefSeq" id="WP_111626257.1">
    <property type="nucleotide sequence ID" value="NZ_QLMC01000001.1"/>
</dbReference>